<sequence>MALSNIDLGDLDMQAKTVPAVSCVPVFLFCDFGHLQFYTFMDTALLICNCRVPRYTDRVFQLDLFVFARKAHEEPEGQIIPGASSPPHNNDIQFQQRPLSKKPSRRTMKVILVAVPKVVSTTNRERATIPADFGSPSPSLTPRASLIVVHRAHPRGCPGRSLAA</sequence>
<dbReference type="PaxDb" id="39947-A0A0P0WPM5"/>
<dbReference type="AlphaFoldDB" id="A0A0P0WPM5"/>
<reference evidence="1 2" key="3">
    <citation type="journal article" date="2013" name="Rice">
        <title>Improvement of the Oryza sativa Nipponbare reference genome using next generation sequence and optical map data.</title>
        <authorList>
            <person name="Kawahara Y."/>
            <person name="de la Bastide M."/>
            <person name="Hamilton J.P."/>
            <person name="Kanamori H."/>
            <person name="McCombie W.R."/>
            <person name="Ouyang S."/>
            <person name="Schwartz D.C."/>
            <person name="Tanaka T."/>
            <person name="Wu J."/>
            <person name="Zhou S."/>
            <person name="Childs K.L."/>
            <person name="Davidson R.M."/>
            <person name="Lin H."/>
            <person name="Quesada-Ocampo L."/>
            <person name="Vaillancourt B."/>
            <person name="Sakai H."/>
            <person name="Lee S.S."/>
            <person name="Kim J."/>
            <person name="Numa H."/>
            <person name="Itoh T."/>
            <person name="Buell C.R."/>
            <person name="Matsumoto T."/>
        </authorList>
    </citation>
    <scope>NUCLEOTIDE SEQUENCE [LARGE SCALE GENOMIC DNA]</scope>
    <source>
        <strain evidence="2">cv. Nipponbare</strain>
    </source>
</reference>
<reference evidence="2" key="1">
    <citation type="journal article" date="2005" name="Nature">
        <title>The map-based sequence of the rice genome.</title>
        <authorList>
            <consortium name="International rice genome sequencing project (IRGSP)"/>
            <person name="Matsumoto T."/>
            <person name="Wu J."/>
            <person name="Kanamori H."/>
            <person name="Katayose Y."/>
            <person name="Fujisawa M."/>
            <person name="Namiki N."/>
            <person name="Mizuno H."/>
            <person name="Yamamoto K."/>
            <person name="Antonio B.A."/>
            <person name="Baba T."/>
            <person name="Sakata K."/>
            <person name="Nagamura Y."/>
            <person name="Aoki H."/>
            <person name="Arikawa K."/>
            <person name="Arita K."/>
            <person name="Bito T."/>
            <person name="Chiden Y."/>
            <person name="Fujitsuka N."/>
            <person name="Fukunaka R."/>
            <person name="Hamada M."/>
            <person name="Harada C."/>
            <person name="Hayashi A."/>
            <person name="Hijishita S."/>
            <person name="Honda M."/>
            <person name="Hosokawa S."/>
            <person name="Ichikawa Y."/>
            <person name="Idonuma A."/>
            <person name="Iijima M."/>
            <person name="Ikeda M."/>
            <person name="Ikeno M."/>
            <person name="Ito K."/>
            <person name="Ito S."/>
            <person name="Ito T."/>
            <person name="Ito Y."/>
            <person name="Ito Y."/>
            <person name="Iwabuchi A."/>
            <person name="Kamiya K."/>
            <person name="Karasawa W."/>
            <person name="Kurita K."/>
            <person name="Katagiri S."/>
            <person name="Kikuta A."/>
            <person name="Kobayashi H."/>
            <person name="Kobayashi N."/>
            <person name="Machita K."/>
            <person name="Maehara T."/>
            <person name="Masukawa M."/>
            <person name="Mizubayashi T."/>
            <person name="Mukai Y."/>
            <person name="Nagasaki H."/>
            <person name="Nagata Y."/>
            <person name="Naito S."/>
            <person name="Nakashima M."/>
            <person name="Nakama Y."/>
            <person name="Nakamichi Y."/>
            <person name="Nakamura M."/>
            <person name="Meguro A."/>
            <person name="Negishi M."/>
            <person name="Ohta I."/>
            <person name="Ohta T."/>
            <person name="Okamoto M."/>
            <person name="Ono N."/>
            <person name="Saji S."/>
            <person name="Sakaguchi M."/>
            <person name="Sakai K."/>
            <person name="Shibata M."/>
            <person name="Shimokawa T."/>
            <person name="Song J."/>
            <person name="Takazaki Y."/>
            <person name="Terasawa K."/>
            <person name="Tsugane M."/>
            <person name="Tsuji K."/>
            <person name="Ueda S."/>
            <person name="Waki K."/>
            <person name="Yamagata H."/>
            <person name="Yamamoto M."/>
            <person name="Yamamoto S."/>
            <person name="Yamane H."/>
            <person name="Yoshiki S."/>
            <person name="Yoshihara R."/>
            <person name="Yukawa K."/>
            <person name="Zhong H."/>
            <person name="Yano M."/>
            <person name="Yuan Q."/>
            <person name="Ouyang S."/>
            <person name="Liu J."/>
            <person name="Jones K.M."/>
            <person name="Gansberger K."/>
            <person name="Moffat K."/>
            <person name="Hill J."/>
            <person name="Bera J."/>
            <person name="Fadrosh D."/>
            <person name="Jin S."/>
            <person name="Johri S."/>
            <person name="Kim M."/>
            <person name="Overton L."/>
            <person name="Reardon M."/>
            <person name="Tsitrin T."/>
            <person name="Vuong H."/>
            <person name="Weaver B."/>
            <person name="Ciecko A."/>
            <person name="Tallon L."/>
            <person name="Jackson J."/>
            <person name="Pai G."/>
            <person name="Aken S.V."/>
            <person name="Utterback T."/>
            <person name="Reidmuller S."/>
            <person name="Feldblyum T."/>
            <person name="Hsiao J."/>
            <person name="Zismann V."/>
            <person name="Iobst S."/>
            <person name="de Vazeille A.R."/>
            <person name="Buell C.R."/>
            <person name="Ying K."/>
            <person name="Li Y."/>
            <person name="Lu T."/>
            <person name="Huang Y."/>
            <person name="Zhao Q."/>
            <person name="Feng Q."/>
            <person name="Zhang L."/>
            <person name="Zhu J."/>
            <person name="Weng Q."/>
            <person name="Mu J."/>
            <person name="Lu Y."/>
            <person name="Fan D."/>
            <person name="Liu Y."/>
            <person name="Guan J."/>
            <person name="Zhang Y."/>
            <person name="Yu S."/>
            <person name="Liu X."/>
            <person name="Zhang Y."/>
            <person name="Hong G."/>
            <person name="Han B."/>
            <person name="Choisne N."/>
            <person name="Demange N."/>
            <person name="Orjeda G."/>
            <person name="Samain S."/>
            <person name="Cattolico L."/>
            <person name="Pelletier E."/>
            <person name="Couloux A."/>
            <person name="Segurens B."/>
            <person name="Wincker P."/>
            <person name="D'Hont A."/>
            <person name="Scarpelli C."/>
            <person name="Weissenbach J."/>
            <person name="Salanoubat M."/>
            <person name="Quetier F."/>
            <person name="Yu Y."/>
            <person name="Kim H.R."/>
            <person name="Rambo T."/>
            <person name="Currie J."/>
            <person name="Collura K."/>
            <person name="Luo M."/>
            <person name="Yang T."/>
            <person name="Ammiraju J.S.S."/>
            <person name="Engler F."/>
            <person name="Soderlund C."/>
            <person name="Wing R.A."/>
            <person name="Palmer L.E."/>
            <person name="de la Bastide M."/>
            <person name="Spiegel L."/>
            <person name="Nascimento L."/>
            <person name="Zutavern T."/>
            <person name="O'Shaughnessy A."/>
            <person name="Dike S."/>
            <person name="Dedhia N."/>
            <person name="Preston R."/>
            <person name="Balija V."/>
            <person name="McCombie W.R."/>
            <person name="Chow T."/>
            <person name="Chen H."/>
            <person name="Chung M."/>
            <person name="Chen C."/>
            <person name="Shaw J."/>
            <person name="Wu H."/>
            <person name="Hsiao K."/>
            <person name="Chao Y."/>
            <person name="Chu M."/>
            <person name="Cheng C."/>
            <person name="Hour A."/>
            <person name="Lee P."/>
            <person name="Lin S."/>
            <person name="Lin Y."/>
            <person name="Liou J."/>
            <person name="Liu S."/>
            <person name="Hsing Y."/>
            <person name="Raghuvanshi S."/>
            <person name="Mohanty A."/>
            <person name="Bharti A.K."/>
            <person name="Gaur A."/>
            <person name="Gupta V."/>
            <person name="Kumar D."/>
            <person name="Ravi V."/>
            <person name="Vij S."/>
            <person name="Kapur A."/>
            <person name="Khurana P."/>
            <person name="Khurana P."/>
            <person name="Khurana J.P."/>
            <person name="Tyagi A.K."/>
            <person name="Gaikwad K."/>
            <person name="Singh A."/>
            <person name="Dalal V."/>
            <person name="Srivastava S."/>
            <person name="Dixit A."/>
            <person name="Pal A.K."/>
            <person name="Ghazi I.A."/>
            <person name="Yadav M."/>
            <person name="Pandit A."/>
            <person name="Bhargava A."/>
            <person name="Sureshbabu K."/>
            <person name="Batra K."/>
            <person name="Sharma T.R."/>
            <person name="Mohapatra T."/>
            <person name="Singh N.K."/>
            <person name="Messing J."/>
            <person name="Nelson A.B."/>
            <person name="Fuks G."/>
            <person name="Kavchok S."/>
            <person name="Keizer G."/>
            <person name="Linton E."/>
            <person name="Llaca V."/>
            <person name="Song R."/>
            <person name="Tanyolac B."/>
            <person name="Young S."/>
            <person name="Ho-Il K."/>
            <person name="Hahn J.H."/>
            <person name="Sangsakoo G."/>
            <person name="Vanavichit A."/>
            <person name="de Mattos Luiz.A.T."/>
            <person name="Zimmer P.D."/>
            <person name="Malone G."/>
            <person name="Dellagostin O."/>
            <person name="de Oliveira A.C."/>
            <person name="Bevan M."/>
            <person name="Bancroft I."/>
            <person name="Minx P."/>
            <person name="Cordum H."/>
            <person name="Wilson R."/>
            <person name="Cheng Z."/>
            <person name="Jin W."/>
            <person name="Jiang J."/>
            <person name="Leong S.A."/>
            <person name="Iwama H."/>
            <person name="Gojobori T."/>
            <person name="Itoh T."/>
            <person name="Niimura Y."/>
            <person name="Fujii Y."/>
            <person name="Habara T."/>
            <person name="Sakai H."/>
            <person name="Sato Y."/>
            <person name="Wilson G."/>
            <person name="Kumar K."/>
            <person name="McCouch S."/>
            <person name="Juretic N."/>
            <person name="Hoen D."/>
            <person name="Wright S."/>
            <person name="Bruskiewich R."/>
            <person name="Bureau T."/>
            <person name="Miyao A."/>
            <person name="Hirochika H."/>
            <person name="Nishikawa T."/>
            <person name="Kadowaki K."/>
            <person name="Sugiura M."/>
            <person name="Burr B."/>
            <person name="Sasaki T."/>
        </authorList>
    </citation>
    <scope>NUCLEOTIDE SEQUENCE [LARGE SCALE GENOMIC DNA]</scope>
    <source>
        <strain evidence="2">cv. Nipponbare</strain>
    </source>
</reference>
<accession>A0A0P0WPM5</accession>
<keyword evidence="2" id="KW-1185">Reference proteome</keyword>
<dbReference type="InParanoid" id="A0A0P0WPM5"/>
<name>A0A0P0WPM5_ORYSJ</name>
<reference evidence="1 2" key="2">
    <citation type="journal article" date="2013" name="Plant Cell Physiol.">
        <title>Rice Annotation Project Database (RAP-DB): an integrative and interactive database for rice genomics.</title>
        <authorList>
            <person name="Sakai H."/>
            <person name="Lee S.S."/>
            <person name="Tanaka T."/>
            <person name="Numa H."/>
            <person name="Kim J."/>
            <person name="Kawahara Y."/>
            <person name="Wakimoto H."/>
            <person name="Yang C.C."/>
            <person name="Iwamoto M."/>
            <person name="Abe T."/>
            <person name="Yamada Y."/>
            <person name="Muto A."/>
            <person name="Inokuchi H."/>
            <person name="Ikemura T."/>
            <person name="Matsumoto T."/>
            <person name="Sasaki T."/>
            <person name="Itoh T."/>
        </authorList>
    </citation>
    <scope>NUCLEOTIDE SEQUENCE [LARGE SCALE GENOMIC DNA]</scope>
    <source>
        <strain evidence="2">cv. Nipponbare</strain>
    </source>
</reference>
<dbReference type="EMBL" id="AP014961">
    <property type="protein sequence ID" value="BAS94963.1"/>
    <property type="molecule type" value="Genomic_DNA"/>
</dbReference>
<gene>
    <name evidence="1" type="ordered locus">Os05g0523450</name>
    <name evidence="1" type="ORF">OSNPB_050523450</name>
</gene>
<dbReference type="Proteomes" id="UP000059680">
    <property type="component" value="Chromosome 5"/>
</dbReference>
<proteinExistence type="predicted"/>
<evidence type="ECO:0000313" key="2">
    <source>
        <dbReference type="Proteomes" id="UP000059680"/>
    </source>
</evidence>
<organism evidence="1 2">
    <name type="scientific">Oryza sativa subsp. japonica</name>
    <name type="common">Rice</name>
    <dbReference type="NCBI Taxonomy" id="39947"/>
    <lineage>
        <taxon>Eukaryota</taxon>
        <taxon>Viridiplantae</taxon>
        <taxon>Streptophyta</taxon>
        <taxon>Embryophyta</taxon>
        <taxon>Tracheophyta</taxon>
        <taxon>Spermatophyta</taxon>
        <taxon>Magnoliopsida</taxon>
        <taxon>Liliopsida</taxon>
        <taxon>Poales</taxon>
        <taxon>Poaceae</taxon>
        <taxon>BOP clade</taxon>
        <taxon>Oryzoideae</taxon>
        <taxon>Oryzeae</taxon>
        <taxon>Oryzinae</taxon>
        <taxon>Oryza</taxon>
        <taxon>Oryza sativa</taxon>
    </lineage>
</organism>
<protein>
    <submittedName>
        <fullName evidence="1">Os05g0523450 protein</fullName>
    </submittedName>
</protein>
<evidence type="ECO:0000313" key="1">
    <source>
        <dbReference type="EMBL" id="BAS94963.1"/>
    </source>
</evidence>